<reference evidence="2" key="1">
    <citation type="submission" date="2019-02" db="EMBL/GenBank/DDBJ databases">
        <authorList>
            <person name="Gruber-Vodicka R. H."/>
            <person name="Seah K. B. B."/>
        </authorList>
    </citation>
    <scope>NUCLEOTIDE SEQUENCE</scope>
    <source>
        <strain evidence="2">BECK_DK161</strain>
    </source>
</reference>
<dbReference type="AlphaFoldDB" id="A0A450T2R5"/>
<protein>
    <submittedName>
        <fullName evidence="2">Uncharacterized protein</fullName>
    </submittedName>
</protein>
<evidence type="ECO:0000313" key="2">
    <source>
        <dbReference type="EMBL" id="VFJ60841.1"/>
    </source>
</evidence>
<name>A0A450T2R5_9GAMM</name>
<organism evidence="2">
    <name type="scientific">Candidatus Kentrum sp. DK</name>
    <dbReference type="NCBI Taxonomy" id="2126562"/>
    <lineage>
        <taxon>Bacteria</taxon>
        <taxon>Pseudomonadati</taxon>
        <taxon>Pseudomonadota</taxon>
        <taxon>Gammaproteobacteria</taxon>
        <taxon>Candidatus Kentrum</taxon>
    </lineage>
</organism>
<gene>
    <name evidence="2" type="ORF">BECKDK2373C_GA0170839_10851</name>
</gene>
<feature type="transmembrane region" description="Helical" evidence="1">
    <location>
        <begin position="6"/>
        <end position="24"/>
    </location>
</feature>
<evidence type="ECO:0000256" key="1">
    <source>
        <dbReference type="SAM" id="Phobius"/>
    </source>
</evidence>
<keyword evidence="1" id="KW-0812">Transmembrane</keyword>
<accession>A0A450T2R5</accession>
<keyword evidence="1" id="KW-1133">Transmembrane helix</keyword>
<dbReference type="EMBL" id="CAADEY010000085">
    <property type="protein sequence ID" value="VFJ60841.1"/>
    <property type="molecule type" value="Genomic_DNA"/>
</dbReference>
<keyword evidence="1" id="KW-0472">Membrane</keyword>
<proteinExistence type="predicted"/>
<sequence length="32" mass="3761">MNAYQITIITMAIVATPPVFRLMWKNRKQNIP</sequence>